<proteinExistence type="predicted"/>
<comment type="caution">
    <text evidence="1">The sequence shown here is derived from an EMBL/GenBank/DDBJ whole genome shotgun (WGS) entry which is preliminary data.</text>
</comment>
<dbReference type="PANTHER" id="PTHR35586:SF1">
    <property type="entry name" value="SLL1691 PROTEIN"/>
    <property type="match status" value="1"/>
</dbReference>
<protein>
    <recommendedName>
        <fullName evidence="3">DUF4351 domain-containing protein</fullName>
    </recommendedName>
</protein>
<dbReference type="PANTHER" id="PTHR35586">
    <property type="entry name" value="SLL1691 PROTEIN"/>
    <property type="match status" value="1"/>
</dbReference>
<reference evidence="2" key="1">
    <citation type="journal article" date="2019" name="Int. J. Syst. Evol. Microbiol.">
        <title>The Global Catalogue of Microorganisms (GCM) 10K type strain sequencing project: providing services to taxonomists for standard genome sequencing and annotation.</title>
        <authorList>
            <consortium name="The Broad Institute Genomics Platform"/>
            <consortium name="The Broad Institute Genome Sequencing Center for Infectious Disease"/>
            <person name="Wu L."/>
            <person name="Ma J."/>
        </authorList>
    </citation>
    <scope>NUCLEOTIDE SEQUENCE [LARGE SCALE GENOMIC DNA]</scope>
    <source>
        <strain evidence="2">KCTC 52660</strain>
    </source>
</reference>
<organism evidence="1 2">
    <name type="scientific">Halomonas tibetensis</name>
    <dbReference type="NCBI Taxonomy" id="2259590"/>
    <lineage>
        <taxon>Bacteria</taxon>
        <taxon>Pseudomonadati</taxon>
        <taxon>Pseudomonadota</taxon>
        <taxon>Gammaproteobacteria</taxon>
        <taxon>Oceanospirillales</taxon>
        <taxon>Halomonadaceae</taxon>
        <taxon>Halomonas</taxon>
    </lineage>
</organism>
<dbReference type="Proteomes" id="UP001595386">
    <property type="component" value="Unassembled WGS sequence"/>
</dbReference>
<evidence type="ECO:0000313" key="2">
    <source>
        <dbReference type="Proteomes" id="UP001595386"/>
    </source>
</evidence>
<keyword evidence="2" id="KW-1185">Reference proteome</keyword>
<accession>A0ABV7B5M2</accession>
<evidence type="ECO:0000313" key="1">
    <source>
        <dbReference type="EMBL" id="MFC2992173.1"/>
    </source>
</evidence>
<name>A0ABV7B5M2_9GAMM</name>
<gene>
    <name evidence="1" type="ORF">ACFODV_09035</name>
</gene>
<dbReference type="EMBL" id="JBHRSQ010000011">
    <property type="protein sequence ID" value="MFC2992173.1"/>
    <property type="molecule type" value="Genomic_DNA"/>
</dbReference>
<dbReference type="RefSeq" id="WP_379757901.1">
    <property type="nucleotide sequence ID" value="NZ_JBHRSQ010000011.1"/>
</dbReference>
<sequence>MARPINHDQNFKNLILDYPREALAFFAANEAQDIDASVTITPLRQEQLKERLGERFRELDVPTLEPDIEKRIKYLDFVDIYTGLSDAEWQLYESRYPQESTAMTGLVERLQTESMQQGMQKGMQQGRHEGVEGTLRKQIEMKFGDLPAWADERLAQASDEQLDAWVARILTADTLDALFTEQ</sequence>
<evidence type="ECO:0008006" key="3">
    <source>
        <dbReference type="Google" id="ProtNLM"/>
    </source>
</evidence>